<evidence type="ECO:0008006" key="4">
    <source>
        <dbReference type="Google" id="ProtNLM"/>
    </source>
</evidence>
<evidence type="ECO:0000313" key="3">
    <source>
        <dbReference type="Proteomes" id="UP001551482"/>
    </source>
</evidence>
<proteinExistence type="predicted"/>
<keyword evidence="1" id="KW-0732">Signal</keyword>
<comment type="caution">
    <text evidence="2">The sequence shown here is derived from an EMBL/GenBank/DDBJ whole genome shotgun (WGS) entry which is preliminary data.</text>
</comment>
<organism evidence="2 3">
    <name type="scientific">Streptodolium elevatio</name>
    <dbReference type="NCBI Taxonomy" id="3157996"/>
    <lineage>
        <taxon>Bacteria</taxon>
        <taxon>Bacillati</taxon>
        <taxon>Actinomycetota</taxon>
        <taxon>Actinomycetes</taxon>
        <taxon>Kitasatosporales</taxon>
        <taxon>Streptomycetaceae</taxon>
        <taxon>Streptodolium</taxon>
    </lineage>
</organism>
<sequence length="241" mass="25815">MYRKPPRVGGAAARAAAPALVAAALLAGGCTADGGNMGVDPIAASPGPSVPPQIVGRELPVAVHDRPDLMDYPEMDESVPDAPYGASVLDQVTTELRRETLLMAKVYGEVTARCQGNRVVVAPDAVTSCTTTYQGVEIPWTVAMDDDVVPDSLVINFYTVQPLAELLTPQRVQDAFYMFHSHMSDQFRCDTMPAAFRVERGTAAAHTDTGYRCQYLGLAEGGVRTWVDVPIKVTRDGGIAY</sequence>
<dbReference type="Proteomes" id="UP001551482">
    <property type="component" value="Unassembled WGS sequence"/>
</dbReference>
<reference evidence="2 3" key="1">
    <citation type="submission" date="2024-06" db="EMBL/GenBank/DDBJ databases">
        <title>The Natural Products Discovery Center: Release of the First 8490 Sequenced Strains for Exploring Actinobacteria Biosynthetic Diversity.</title>
        <authorList>
            <person name="Kalkreuter E."/>
            <person name="Kautsar S.A."/>
            <person name="Yang D."/>
            <person name="Bader C.D."/>
            <person name="Teijaro C.N."/>
            <person name="Fluegel L."/>
            <person name="Davis C.M."/>
            <person name="Simpson J.R."/>
            <person name="Lauterbach L."/>
            <person name="Steele A.D."/>
            <person name="Gui C."/>
            <person name="Meng S."/>
            <person name="Li G."/>
            <person name="Viehrig K."/>
            <person name="Ye F."/>
            <person name="Su P."/>
            <person name="Kiefer A.F."/>
            <person name="Nichols A."/>
            <person name="Cepeda A.J."/>
            <person name="Yan W."/>
            <person name="Fan B."/>
            <person name="Jiang Y."/>
            <person name="Adhikari A."/>
            <person name="Zheng C.-J."/>
            <person name="Schuster L."/>
            <person name="Cowan T.M."/>
            <person name="Smanski M.J."/>
            <person name="Chevrette M.G."/>
            <person name="De Carvalho L.P.S."/>
            <person name="Shen B."/>
        </authorList>
    </citation>
    <scope>NUCLEOTIDE SEQUENCE [LARGE SCALE GENOMIC DNA]</scope>
    <source>
        <strain evidence="2 3">NPDC048946</strain>
    </source>
</reference>
<dbReference type="PROSITE" id="PS51257">
    <property type="entry name" value="PROKAR_LIPOPROTEIN"/>
    <property type="match status" value="1"/>
</dbReference>
<evidence type="ECO:0000313" key="2">
    <source>
        <dbReference type="EMBL" id="MEU8135337.1"/>
    </source>
</evidence>
<gene>
    <name evidence="2" type="ORF">AB0C36_17670</name>
</gene>
<feature type="signal peptide" evidence="1">
    <location>
        <begin position="1"/>
        <end position="32"/>
    </location>
</feature>
<protein>
    <recommendedName>
        <fullName evidence="4">Lipoprotein</fullName>
    </recommendedName>
</protein>
<dbReference type="RefSeq" id="WP_358355011.1">
    <property type="nucleotide sequence ID" value="NZ_JBEZFP010000041.1"/>
</dbReference>
<dbReference type="EMBL" id="JBEZFP010000041">
    <property type="protein sequence ID" value="MEU8135337.1"/>
    <property type="molecule type" value="Genomic_DNA"/>
</dbReference>
<evidence type="ECO:0000256" key="1">
    <source>
        <dbReference type="SAM" id="SignalP"/>
    </source>
</evidence>
<feature type="chain" id="PRO_5045217659" description="Lipoprotein" evidence="1">
    <location>
        <begin position="33"/>
        <end position="241"/>
    </location>
</feature>
<name>A0ABV3DJD5_9ACTN</name>
<keyword evidence="3" id="KW-1185">Reference proteome</keyword>
<accession>A0ABV3DJD5</accession>